<reference evidence="1" key="1">
    <citation type="submission" date="2021-02" db="EMBL/GenBank/DDBJ databases">
        <authorList>
            <person name="Dougan E. K."/>
            <person name="Rhodes N."/>
            <person name="Thang M."/>
            <person name="Chan C."/>
        </authorList>
    </citation>
    <scope>NUCLEOTIDE SEQUENCE</scope>
</reference>
<proteinExistence type="predicted"/>
<protein>
    <submittedName>
        <fullName evidence="1">Uncharacterized protein</fullName>
    </submittedName>
</protein>
<keyword evidence="2" id="KW-1185">Reference proteome</keyword>
<comment type="caution">
    <text evidence="1">The sequence shown here is derived from an EMBL/GenBank/DDBJ whole genome shotgun (WGS) entry which is preliminary data.</text>
</comment>
<dbReference type="Proteomes" id="UP000654075">
    <property type="component" value="Unassembled WGS sequence"/>
</dbReference>
<name>A0A813D865_POLGL</name>
<evidence type="ECO:0000313" key="1">
    <source>
        <dbReference type="EMBL" id="CAE8582347.1"/>
    </source>
</evidence>
<dbReference type="EMBL" id="CAJNNV010000362">
    <property type="protein sequence ID" value="CAE8582347.1"/>
    <property type="molecule type" value="Genomic_DNA"/>
</dbReference>
<gene>
    <name evidence="1" type="ORF">PGLA1383_LOCUS1347</name>
</gene>
<sequence>MAPSGSLAVLRQASGSALGSAASFCSYLGCCHLADQWLGDPGRANCAGLAVGASLNFVLQRRAFAPGASMGRAMLGRYLAAEAIILSLQHFLFLSVLPARSQLALRLGSDVAEDDSRLLAALRAGSQAMVFGAVSFPLRRYWVFAATTAGASAAATDKL</sequence>
<dbReference type="AlphaFoldDB" id="A0A813D865"/>
<accession>A0A813D865</accession>
<evidence type="ECO:0000313" key="2">
    <source>
        <dbReference type="Proteomes" id="UP000654075"/>
    </source>
</evidence>
<organism evidence="1 2">
    <name type="scientific">Polarella glacialis</name>
    <name type="common">Dinoflagellate</name>
    <dbReference type="NCBI Taxonomy" id="89957"/>
    <lineage>
        <taxon>Eukaryota</taxon>
        <taxon>Sar</taxon>
        <taxon>Alveolata</taxon>
        <taxon>Dinophyceae</taxon>
        <taxon>Suessiales</taxon>
        <taxon>Suessiaceae</taxon>
        <taxon>Polarella</taxon>
    </lineage>
</organism>